<protein>
    <submittedName>
        <fullName evidence="6">AcrR family transcriptional regulator</fullName>
    </submittedName>
</protein>
<evidence type="ECO:0000256" key="2">
    <source>
        <dbReference type="ARBA" id="ARBA00023125"/>
    </source>
</evidence>
<dbReference type="InterPro" id="IPR009057">
    <property type="entry name" value="Homeodomain-like_sf"/>
</dbReference>
<proteinExistence type="predicted"/>
<dbReference type="PROSITE" id="PS50977">
    <property type="entry name" value="HTH_TETR_2"/>
    <property type="match status" value="1"/>
</dbReference>
<dbReference type="InterPro" id="IPR036271">
    <property type="entry name" value="Tet_transcr_reg_TetR-rel_C_sf"/>
</dbReference>
<feature type="DNA-binding region" description="H-T-H motif" evidence="4">
    <location>
        <begin position="39"/>
        <end position="58"/>
    </location>
</feature>
<evidence type="ECO:0000313" key="6">
    <source>
        <dbReference type="EMBL" id="NYF54557.1"/>
    </source>
</evidence>
<organism evidence="6 7">
    <name type="scientific">Micromonospora purpureochromogenes</name>
    <dbReference type="NCBI Taxonomy" id="47872"/>
    <lineage>
        <taxon>Bacteria</taxon>
        <taxon>Bacillati</taxon>
        <taxon>Actinomycetota</taxon>
        <taxon>Actinomycetes</taxon>
        <taxon>Micromonosporales</taxon>
        <taxon>Micromonosporaceae</taxon>
        <taxon>Micromonospora</taxon>
    </lineage>
</organism>
<keyword evidence="2 4" id="KW-0238">DNA-binding</keyword>
<dbReference type="InterPro" id="IPR050109">
    <property type="entry name" value="HTH-type_TetR-like_transc_reg"/>
</dbReference>
<dbReference type="Gene3D" id="1.10.357.10">
    <property type="entry name" value="Tetracycline Repressor, domain 2"/>
    <property type="match status" value="1"/>
</dbReference>
<accession>A0ABX2RDJ9</accession>
<dbReference type="PANTHER" id="PTHR30055">
    <property type="entry name" value="HTH-TYPE TRANSCRIPTIONAL REGULATOR RUTR"/>
    <property type="match status" value="1"/>
</dbReference>
<gene>
    <name evidence="6" type="ORF">HDA35_000388</name>
</gene>
<keyword evidence="3" id="KW-0804">Transcription</keyword>
<reference evidence="6 7" key="1">
    <citation type="submission" date="2020-07" db="EMBL/GenBank/DDBJ databases">
        <title>Sequencing the genomes of 1000 actinobacteria strains.</title>
        <authorList>
            <person name="Klenk H.-P."/>
        </authorList>
    </citation>
    <scope>NUCLEOTIDE SEQUENCE [LARGE SCALE GENOMIC DNA]</scope>
    <source>
        <strain evidence="6 7">DSM 43814</strain>
    </source>
</reference>
<keyword evidence="7" id="KW-1185">Reference proteome</keyword>
<evidence type="ECO:0000256" key="4">
    <source>
        <dbReference type="PROSITE-ProRule" id="PRU00335"/>
    </source>
</evidence>
<dbReference type="InterPro" id="IPR001647">
    <property type="entry name" value="HTH_TetR"/>
</dbReference>
<dbReference type="RefSeq" id="WP_218895955.1">
    <property type="nucleotide sequence ID" value="NZ_JACCCQ010000001.1"/>
</dbReference>
<dbReference type="PANTHER" id="PTHR30055:SF234">
    <property type="entry name" value="HTH-TYPE TRANSCRIPTIONAL REGULATOR BETI"/>
    <property type="match status" value="1"/>
</dbReference>
<name>A0ABX2RDJ9_9ACTN</name>
<sequence>MSEVNAGERSRRMRAEGRRSVAAILDAAVRILGERPQASMDEVASGAGVSRQTVYAHFPSRDALLGAVARRLTAQAVAALDAAQLDQGPAAEALLRLLDVNWRTFAHFPLLITVPEADAAELHVPVFERLERLIRRGQRAGEFDPGVTPAWLIAATVALGHTAGNEVAAGRMSAVDAEAALRASVLRVYGVTPTRPTHGGDSTA</sequence>
<dbReference type="SUPFAM" id="SSF48498">
    <property type="entry name" value="Tetracyclin repressor-like, C-terminal domain"/>
    <property type="match status" value="1"/>
</dbReference>
<dbReference type="Proteomes" id="UP000631553">
    <property type="component" value="Unassembled WGS sequence"/>
</dbReference>
<evidence type="ECO:0000313" key="7">
    <source>
        <dbReference type="Proteomes" id="UP000631553"/>
    </source>
</evidence>
<keyword evidence="1" id="KW-0805">Transcription regulation</keyword>
<evidence type="ECO:0000256" key="1">
    <source>
        <dbReference type="ARBA" id="ARBA00023015"/>
    </source>
</evidence>
<dbReference type="Pfam" id="PF00440">
    <property type="entry name" value="TetR_N"/>
    <property type="match status" value="1"/>
</dbReference>
<dbReference type="EMBL" id="JACCCQ010000001">
    <property type="protein sequence ID" value="NYF54557.1"/>
    <property type="molecule type" value="Genomic_DNA"/>
</dbReference>
<feature type="domain" description="HTH tetR-type" evidence="5">
    <location>
        <begin position="18"/>
        <end position="76"/>
    </location>
</feature>
<comment type="caution">
    <text evidence="6">The sequence shown here is derived from an EMBL/GenBank/DDBJ whole genome shotgun (WGS) entry which is preliminary data.</text>
</comment>
<dbReference type="SUPFAM" id="SSF46689">
    <property type="entry name" value="Homeodomain-like"/>
    <property type="match status" value="1"/>
</dbReference>
<evidence type="ECO:0000256" key="3">
    <source>
        <dbReference type="ARBA" id="ARBA00023163"/>
    </source>
</evidence>
<evidence type="ECO:0000259" key="5">
    <source>
        <dbReference type="PROSITE" id="PS50977"/>
    </source>
</evidence>